<keyword evidence="2" id="KW-1185">Reference proteome</keyword>
<proteinExistence type="predicted"/>
<comment type="caution">
    <text evidence="1">The sequence shown here is derived from an EMBL/GenBank/DDBJ whole genome shotgun (WGS) entry which is preliminary data.</text>
</comment>
<name>A0ACC2ZW89_9EURO</name>
<evidence type="ECO:0000313" key="1">
    <source>
        <dbReference type="EMBL" id="KAJ9651971.1"/>
    </source>
</evidence>
<dbReference type="Proteomes" id="UP001172386">
    <property type="component" value="Unassembled WGS sequence"/>
</dbReference>
<dbReference type="EMBL" id="JAPDRQ010000225">
    <property type="protein sequence ID" value="KAJ9651971.1"/>
    <property type="molecule type" value="Genomic_DNA"/>
</dbReference>
<sequence length="470" mass="50743">MQNGTSKLDGINKIPVPHTPVFNLASWASSLTFADLPSEVVGRTKSFYLDWLASAAAGRNHVSVASMVNLTKTQGPMTGKCEIVGFSDLTTSPIFAALVNGASSHVVEQDDLHNSSMMHPATVVFPAALAVAQRVGAHGKDFITACVVGYEFACRFGERLGKSHYSKFHTTATAGIVGAAAAASYLLHHDAATMLSAVGTAGTQAAGLWQFLLDATHSKQVHTAKAASDGVLSAYLADSGLLGPHEILEGKRGMVATLSSGQDSNPSIVDKDLGYQWSVMGSSFKWHASCRHTHPSVDALLSLMEAEGVKAQDISDIEAHTYKSAIEILSLSEKADTVHQSKFSMGFVLAVAAHRGSAKITDFTEEALFEPELRQFQKRVRMVLDEKIENAFPEKWLGKVVVVTKTGQKFEKEVEVVKGDPGWTLTSEELEAKFLSLADYGKINDTPKLSETIERVWHLEDQENMLGYAF</sequence>
<evidence type="ECO:0000313" key="2">
    <source>
        <dbReference type="Proteomes" id="UP001172386"/>
    </source>
</evidence>
<gene>
    <name evidence="1" type="ORF">H2198_008773</name>
</gene>
<protein>
    <submittedName>
        <fullName evidence="1">Uncharacterized protein</fullName>
    </submittedName>
</protein>
<organism evidence="1 2">
    <name type="scientific">Neophaeococcomyces mojaviensis</name>
    <dbReference type="NCBI Taxonomy" id="3383035"/>
    <lineage>
        <taxon>Eukaryota</taxon>
        <taxon>Fungi</taxon>
        <taxon>Dikarya</taxon>
        <taxon>Ascomycota</taxon>
        <taxon>Pezizomycotina</taxon>
        <taxon>Eurotiomycetes</taxon>
        <taxon>Chaetothyriomycetidae</taxon>
        <taxon>Chaetothyriales</taxon>
        <taxon>Chaetothyriales incertae sedis</taxon>
        <taxon>Neophaeococcomyces</taxon>
    </lineage>
</organism>
<reference evidence="1" key="1">
    <citation type="submission" date="2022-10" db="EMBL/GenBank/DDBJ databases">
        <title>Culturing micro-colonial fungi from biological soil crusts in the Mojave desert and describing Neophaeococcomyces mojavensis, and introducing the new genera and species Taxawa tesnikishii.</title>
        <authorList>
            <person name="Kurbessoian T."/>
            <person name="Stajich J.E."/>
        </authorList>
    </citation>
    <scope>NUCLEOTIDE SEQUENCE</scope>
    <source>
        <strain evidence="1">JES_112</strain>
    </source>
</reference>
<accession>A0ACC2ZW89</accession>